<reference evidence="1 2" key="1">
    <citation type="submission" date="2020-03" db="EMBL/GenBank/DDBJ databases">
        <title>Genomic Encyclopedia of Type Strains, Phase IV (KMG-IV): sequencing the most valuable type-strain genomes for metagenomic binning, comparative biology and taxonomic classification.</title>
        <authorList>
            <person name="Goeker M."/>
        </authorList>
    </citation>
    <scope>NUCLEOTIDE SEQUENCE [LARGE SCALE GENOMIC DNA]</scope>
    <source>
        <strain evidence="1 2">DSM 103870</strain>
    </source>
</reference>
<protein>
    <recommendedName>
        <fullName evidence="3">Tetratricopeptide repeat protein</fullName>
    </recommendedName>
</protein>
<sequence>MATSSALEKYKAQLRDDGKAALRAILNGTASLGRLSAAEPEDAVDAILASEPRDSDVVRGFDRGCAELLEEFRSTLLQQEGRSFRIELAKLVTLVTIIRRLLPEQTVVGLHRCYVLWSGFFENFVVDRGLDLRREYFRILALSQDIAAADQGLKPRRLMPLWLSVCSENGDAGRYDASYLRIALLGLRRLPLGDDFDANEDFALQGLARWAVTQRPSTAAFEREWRILEGDFPRDAGFWTDRVQAAITATERELSERTRGAETTFPVAAWWREDVDIHPDERAVSRTIFSTESVPMSEWQLVLNSVDQPLDQIRTPIETIMRRQQRYADVSGDVFYLVRTACNFGMRLIEKGPPDERVERGALAVFLATLAFDYDPVNVFAWSLMRDALAAAGRIADAELVGWEAIRRFPEDYQWRTQLATVLAVHSGKADEAAALLRETMALFPEEPYARTQLATVMADDLQRPADARDVLNCAIADGVDNDATRSLLQKLDQGRALRRARPQPKGVEDASSLTIPTAMARRQLFLFESGLSSEDGLRAFLSDAPQDSYSTYVSERAGLSDVPFKTTFAIAFEDALEKAEPSALRALVARGRPMERAIVEEAVAVSEGRVVAFSEFFADAERDERLQTLERTLQQQGGREDRRTLLLRDFAASTLSTSVVSLVAA</sequence>
<dbReference type="RefSeq" id="WP_166956215.1">
    <property type="nucleotide sequence ID" value="NZ_JAASQI010000014.1"/>
</dbReference>
<dbReference type="Gene3D" id="1.25.40.10">
    <property type="entry name" value="Tetratricopeptide repeat domain"/>
    <property type="match status" value="1"/>
</dbReference>
<name>A0ABX0V4V7_9HYPH</name>
<organism evidence="1 2">
    <name type="scientific">Pseudochelatococcus lubricantis</name>
    <dbReference type="NCBI Taxonomy" id="1538102"/>
    <lineage>
        <taxon>Bacteria</taxon>
        <taxon>Pseudomonadati</taxon>
        <taxon>Pseudomonadota</taxon>
        <taxon>Alphaproteobacteria</taxon>
        <taxon>Hyphomicrobiales</taxon>
        <taxon>Chelatococcaceae</taxon>
        <taxon>Pseudochelatococcus</taxon>
    </lineage>
</organism>
<evidence type="ECO:0000313" key="1">
    <source>
        <dbReference type="EMBL" id="NIJ60136.1"/>
    </source>
</evidence>
<proteinExistence type="predicted"/>
<evidence type="ECO:0008006" key="3">
    <source>
        <dbReference type="Google" id="ProtNLM"/>
    </source>
</evidence>
<comment type="caution">
    <text evidence="1">The sequence shown here is derived from an EMBL/GenBank/DDBJ whole genome shotgun (WGS) entry which is preliminary data.</text>
</comment>
<keyword evidence="2" id="KW-1185">Reference proteome</keyword>
<evidence type="ECO:0000313" key="2">
    <source>
        <dbReference type="Proteomes" id="UP001429580"/>
    </source>
</evidence>
<accession>A0ABX0V4V7</accession>
<dbReference type="Proteomes" id="UP001429580">
    <property type="component" value="Unassembled WGS sequence"/>
</dbReference>
<dbReference type="InterPro" id="IPR011990">
    <property type="entry name" value="TPR-like_helical_dom_sf"/>
</dbReference>
<dbReference type="EMBL" id="JAASQI010000014">
    <property type="protein sequence ID" value="NIJ60136.1"/>
    <property type="molecule type" value="Genomic_DNA"/>
</dbReference>
<gene>
    <name evidence="1" type="ORF">FHS82_004003</name>
</gene>
<dbReference type="SUPFAM" id="SSF48452">
    <property type="entry name" value="TPR-like"/>
    <property type="match status" value="1"/>
</dbReference>